<dbReference type="KEGG" id="boz:DBV39_16770"/>
<organism evidence="1 2">
    <name type="scientific">Orrella marina</name>
    <dbReference type="NCBI Taxonomy" id="2163011"/>
    <lineage>
        <taxon>Bacteria</taxon>
        <taxon>Pseudomonadati</taxon>
        <taxon>Pseudomonadota</taxon>
        <taxon>Betaproteobacteria</taxon>
        <taxon>Burkholderiales</taxon>
        <taxon>Alcaligenaceae</taxon>
        <taxon>Orrella</taxon>
    </lineage>
</organism>
<gene>
    <name evidence="1" type="ORF">DBV39_16770</name>
</gene>
<dbReference type="OrthoDB" id="7593450at2"/>
<accession>A0A2R4XQ03</accession>
<name>A0A2R4XQ03_9BURK</name>
<dbReference type="Pfam" id="PF06041">
    <property type="entry name" value="DUF924"/>
    <property type="match status" value="1"/>
</dbReference>
<reference evidence="1 2" key="1">
    <citation type="submission" date="2018-04" db="EMBL/GenBank/DDBJ databases">
        <title>Bordetella sp. HZ20 isolated from seawater.</title>
        <authorList>
            <person name="Sun C."/>
        </authorList>
    </citation>
    <scope>NUCLEOTIDE SEQUENCE [LARGE SCALE GENOMIC DNA]</scope>
    <source>
        <strain evidence="1 2">HZ20</strain>
    </source>
</reference>
<dbReference type="SUPFAM" id="SSF48452">
    <property type="entry name" value="TPR-like"/>
    <property type="match status" value="1"/>
</dbReference>
<dbReference type="AlphaFoldDB" id="A0A2R4XQ03"/>
<protein>
    <submittedName>
        <fullName evidence="1">DUF924 domain-containing protein</fullName>
    </submittedName>
</protein>
<dbReference type="InterPro" id="IPR010323">
    <property type="entry name" value="DUF924"/>
</dbReference>
<proteinExistence type="predicted"/>
<evidence type="ECO:0000313" key="2">
    <source>
        <dbReference type="Proteomes" id="UP000244571"/>
    </source>
</evidence>
<evidence type="ECO:0000313" key="1">
    <source>
        <dbReference type="EMBL" id="AWB35887.1"/>
    </source>
</evidence>
<dbReference type="Gene3D" id="1.25.40.10">
    <property type="entry name" value="Tetratricopeptide repeat domain"/>
    <property type="match status" value="1"/>
</dbReference>
<dbReference type="Proteomes" id="UP000244571">
    <property type="component" value="Chromosome"/>
</dbReference>
<sequence>MEDVVAFWRSAGPSKWFAKDAAFDAEFKGRFMAAHMAAARRELDAWLSHPTGCLALMILLDQFPRNAFRGTAHMFATDSLALSFARQAHARSYQTRIEQDMQVFLVLPFEHSENMDDQTLAVDLCSTLDARTLEFARLHQDIIKRFGRFPHRNAVLGRDTTPEEQRFLEGGDSVGRFGGLDFARSPLSGVLYVFTSTTDLRVWSFQDDRSVGSLVRRLPCPD</sequence>
<keyword evidence="2" id="KW-1185">Reference proteome</keyword>
<dbReference type="InterPro" id="IPR011990">
    <property type="entry name" value="TPR-like_helical_dom_sf"/>
</dbReference>
<dbReference type="EMBL" id="CP028901">
    <property type="protein sequence ID" value="AWB35887.1"/>
    <property type="molecule type" value="Genomic_DNA"/>
</dbReference>
<dbReference type="Gene3D" id="1.20.58.320">
    <property type="entry name" value="TPR-like"/>
    <property type="match status" value="1"/>
</dbReference>